<comment type="caution">
    <text evidence="6">The sequence shown here is derived from an EMBL/GenBank/DDBJ whole genome shotgun (WGS) entry which is preliminary data.</text>
</comment>
<keyword evidence="1 4" id="KW-0328">Glycosyltransferase</keyword>
<comment type="similarity">
    <text evidence="4">Belongs to the PNP/UDP phosphorylase family.</text>
</comment>
<comment type="caution">
    <text evidence="4">Lacks conserved residue(s) required for the propagation of feature annotation.</text>
</comment>
<comment type="function">
    <text evidence="4">Catalyzes the reversible phosphorolytic breakdown of the N-glycosidic bond in the beta-(deoxy)ribonucleoside molecules, with the formation of the corresponding free purine bases and pentose-1-phosphate.</text>
</comment>
<dbReference type="InterPro" id="IPR000845">
    <property type="entry name" value="Nucleoside_phosphorylase_d"/>
</dbReference>
<dbReference type="NCBIfam" id="TIGR00107">
    <property type="entry name" value="deoD"/>
    <property type="match status" value="1"/>
</dbReference>
<evidence type="ECO:0000256" key="1">
    <source>
        <dbReference type="ARBA" id="ARBA00022676"/>
    </source>
</evidence>
<feature type="binding site" evidence="4">
    <location>
        <position position="4"/>
    </location>
    <ligand>
        <name>a purine D-ribonucleoside</name>
        <dbReference type="ChEBI" id="CHEBI:142355"/>
        <note>ligand shared between dimeric partners</note>
    </ligand>
</feature>
<feature type="site" description="Important for catalytic activity" evidence="4">
    <location>
        <position position="217"/>
    </location>
</feature>
<comment type="subunit">
    <text evidence="4">Homohexamer; trimer of homodimers.</text>
</comment>
<dbReference type="PANTHER" id="PTHR43691">
    <property type="entry name" value="URIDINE PHOSPHORYLASE"/>
    <property type="match status" value="1"/>
</dbReference>
<reference evidence="6 7" key="1">
    <citation type="journal article" date="2015" name="Genome Announc.">
        <title>Expanding the biotechnology potential of lactobacilli through comparative genomics of 213 strains and associated genera.</title>
        <authorList>
            <person name="Sun Z."/>
            <person name="Harris H.M."/>
            <person name="McCann A."/>
            <person name="Guo C."/>
            <person name="Argimon S."/>
            <person name="Zhang W."/>
            <person name="Yang X."/>
            <person name="Jeffery I.B."/>
            <person name="Cooney J.C."/>
            <person name="Kagawa T.F."/>
            <person name="Liu W."/>
            <person name="Song Y."/>
            <person name="Salvetti E."/>
            <person name="Wrobel A."/>
            <person name="Rasinkangas P."/>
            <person name="Parkhill J."/>
            <person name="Rea M.C."/>
            <person name="O'Sullivan O."/>
            <person name="Ritari J."/>
            <person name="Douillard F.P."/>
            <person name="Paul Ross R."/>
            <person name="Yang R."/>
            <person name="Briner A.E."/>
            <person name="Felis G.E."/>
            <person name="de Vos W.M."/>
            <person name="Barrangou R."/>
            <person name="Klaenhammer T.R."/>
            <person name="Caufield P.W."/>
            <person name="Cui Y."/>
            <person name="Zhang H."/>
            <person name="O'Toole P.W."/>
        </authorList>
    </citation>
    <scope>NUCLEOTIDE SEQUENCE [LARGE SCALE GENOMIC DNA]</scope>
    <source>
        <strain evidence="6 7">DSM 15945</strain>
    </source>
</reference>
<dbReference type="InterPro" id="IPR035994">
    <property type="entry name" value="Nucleoside_phosphorylase_sf"/>
</dbReference>
<dbReference type="GO" id="GO:0005829">
    <property type="term" value="C:cytosol"/>
    <property type="evidence" value="ECO:0007669"/>
    <property type="project" value="TreeGrafter"/>
</dbReference>
<evidence type="ECO:0000256" key="2">
    <source>
        <dbReference type="ARBA" id="ARBA00022679"/>
    </source>
</evidence>
<dbReference type="InterPro" id="IPR004402">
    <property type="entry name" value="DeoD-type"/>
</dbReference>
<dbReference type="GO" id="GO:0006152">
    <property type="term" value="P:purine nucleoside catabolic process"/>
    <property type="evidence" value="ECO:0007669"/>
    <property type="project" value="TreeGrafter"/>
</dbReference>
<feature type="binding site" description="in other chain" evidence="4">
    <location>
        <begin position="179"/>
        <end position="181"/>
    </location>
    <ligand>
        <name>a purine D-ribonucleoside</name>
        <dbReference type="ChEBI" id="CHEBI:142355"/>
        <note>ligand shared between dimeric partners</note>
    </ligand>
</feature>
<evidence type="ECO:0000256" key="4">
    <source>
        <dbReference type="HAMAP-Rule" id="MF_01627"/>
    </source>
</evidence>
<feature type="binding site" evidence="4">
    <location>
        <position position="43"/>
    </location>
    <ligand>
        <name>phosphate</name>
        <dbReference type="ChEBI" id="CHEBI:43474"/>
        <note>ligand shared between dimeric partners</note>
    </ligand>
</feature>
<name>A0A0R1UA84_9LACO</name>
<accession>A0A0R1UA84</accession>
<dbReference type="HAMAP" id="MF_01627">
    <property type="entry name" value="Pur_nucleosid_phosp"/>
    <property type="match status" value="1"/>
</dbReference>
<dbReference type="PATRIC" id="fig|1423783.4.peg.380"/>
<comment type="catalytic activity">
    <reaction evidence="3">
        <text>uridine + phosphate = alpha-D-ribose 1-phosphate + uracil</text>
        <dbReference type="Rhea" id="RHEA:24388"/>
        <dbReference type="ChEBI" id="CHEBI:16704"/>
        <dbReference type="ChEBI" id="CHEBI:17568"/>
        <dbReference type="ChEBI" id="CHEBI:43474"/>
        <dbReference type="ChEBI" id="CHEBI:57720"/>
        <dbReference type="EC" id="2.4.2.3"/>
    </reaction>
</comment>
<feature type="binding site" description="in other chain" evidence="4">
    <location>
        <position position="20"/>
    </location>
    <ligand>
        <name>phosphate</name>
        <dbReference type="ChEBI" id="CHEBI:43474"/>
        <note>ligand shared between dimeric partners</note>
    </ligand>
</feature>
<keyword evidence="7" id="KW-1185">Reference proteome</keyword>
<dbReference type="Proteomes" id="UP000051922">
    <property type="component" value="Unassembled WGS sequence"/>
</dbReference>
<proteinExistence type="inferred from homology"/>
<organism evidence="6 7">
    <name type="scientific">Lacticaseibacillus pantheris DSM 15945 = JCM 12539 = NBRC 106106</name>
    <dbReference type="NCBI Taxonomy" id="1423783"/>
    <lineage>
        <taxon>Bacteria</taxon>
        <taxon>Bacillati</taxon>
        <taxon>Bacillota</taxon>
        <taxon>Bacilli</taxon>
        <taxon>Lactobacillales</taxon>
        <taxon>Lactobacillaceae</taxon>
        <taxon>Lacticaseibacillus</taxon>
    </lineage>
</organism>
<evidence type="ECO:0000259" key="5">
    <source>
        <dbReference type="Pfam" id="PF01048"/>
    </source>
</evidence>
<evidence type="ECO:0000313" key="6">
    <source>
        <dbReference type="EMBL" id="KRL88170.1"/>
    </source>
</evidence>
<protein>
    <recommendedName>
        <fullName evidence="4">Purine nucleoside phosphorylase DeoD-type</fullName>
        <shortName evidence="4">PNP</shortName>
        <ecNumber evidence="4">2.4.2.1</ecNumber>
    </recommendedName>
</protein>
<dbReference type="EMBL" id="AZFJ01000007">
    <property type="protein sequence ID" value="KRL88170.1"/>
    <property type="molecule type" value="Genomic_DNA"/>
</dbReference>
<dbReference type="STRING" id="1423783.FC50_GL000368"/>
<dbReference type="RefSeq" id="WP_054650973.1">
    <property type="nucleotide sequence ID" value="NZ_AZFJ01000007.1"/>
</dbReference>
<dbReference type="EC" id="2.4.2.1" evidence="4"/>
<sequence length="241" mass="26157">MSIHIDAAKGSVAPVVLLPGDPLRAEYMATNFLTDVTQYNVVRAAYGYTGTYQGQRLSIQATGMGIPSMTIYATELMRDFGAQVLIRTGTAGGLADDIQLRDIVLSQAASTDSSIIANTFGPGITFAPCADFALLRRAEELAQDAGYRVRVGNTLGEDRFYNDEMDKQKLADYGVLAAEMETPGLYLAAAHYHRQALAMMTVSDHIPRDEHMSPDARQSTLDDMIRIALRLGSEAAAQLDE</sequence>
<keyword evidence="2 4" id="KW-0808">Transferase</keyword>
<dbReference type="GO" id="GO:0004731">
    <property type="term" value="F:purine-nucleoside phosphorylase activity"/>
    <property type="evidence" value="ECO:0007669"/>
    <property type="project" value="UniProtKB-UniRule"/>
</dbReference>
<dbReference type="Pfam" id="PF01048">
    <property type="entry name" value="PNP_UDP_1"/>
    <property type="match status" value="1"/>
</dbReference>
<dbReference type="CDD" id="cd09006">
    <property type="entry name" value="PNP_EcPNPI-like"/>
    <property type="match status" value="1"/>
</dbReference>
<gene>
    <name evidence="4" type="primary">deoD</name>
    <name evidence="6" type="ORF">FC50_GL000368</name>
</gene>
<comment type="catalytic activity">
    <reaction evidence="4">
        <text>a purine D-ribonucleoside + phosphate = a purine nucleobase + alpha-D-ribose 1-phosphate</text>
        <dbReference type="Rhea" id="RHEA:19805"/>
        <dbReference type="ChEBI" id="CHEBI:26386"/>
        <dbReference type="ChEBI" id="CHEBI:43474"/>
        <dbReference type="ChEBI" id="CHEBI:57720"/>
        <dbReference type="ChEBI" id="CHEBI:142355"/>
        <dbReference type="EC" id="2.4.2.1"/>
    </reaction>
</comment>
<dbReference type="AlphaFoldDB" id="A0A0R1UA84"/>
<dbReference type="PANTHER" id="PTHR43691:SF11">
    <property type="entry name" value="FI09636P-RELATED"/>
    <property type="match status" value="1"/>
</dbReference>
<dbReference type="NCBIfam" id="NF004489">
    <property type="entry name" value="PRK05819.1"/>
    <property type="match status" value="1"/>
</dbReference>
<feature type="domain" description="Nucleoside phosphorylase" evidence="5">
    <location>
        <begin position="15"/>
        <end position="213"/>
    </location>
</feature>
<dbReference type="OrthoDB" id="9782889at2"/>
<comment type="catalytic activity">
    <reaction evidence="4">
        <text>a purine 2'-deoxy-D-ribonucleoside + phosphate = a purine nucleobase + 2-deoxy-alpha-D-ribose 1-phosphate</text>
        <dbReference type="Rhea" id="RHEA:36431"/>
        <dbReference type="ChEBI" id="CHEBI:26386"/>
        <dbReference type="ChEBI" id="CHEBI:43474"/>
        <dbReference type="ChEBI" id="CHEBI:57259"/>
        <dbReference type="ChEBI" id="CHEBI:142361"/>
        <dbReference type="EC" id="2.4.2.1"/>
    </reaction>
</comment>
<feature type="binding site" description="in other chain" evidence="4">
    <location>
        <position position="24"/>
    </location>
    <ligand>
        <name>phosphate</name>
        <dbReference type="ChEBI" id="CHEBI:43474"/>
        <note>ligand shared between dimeric partners</note>
    </ligand>
</feature>
<dbReference type="Gene3D" id="3.40.50.1580">
    <property type="entry name" value="Nucleoside phosphorylase domain"/>
    <property type="match status" value="1"/>
</dbReference>
<evidence type="ECO:0000313" key="7">
    <source>
        <dbReference type="Proteomes" id="UP000051922"/>
    </source>
</evidence>
<feature type="active site" description="Proton donor" evidence="4">
    <location>
        <position position="204"/>
    </location>
</feature>
<evidence type="ECO:0000256" key="3">
    <source>
        <dbReference type="ARBA" id="ARBA00048447"/>
    </source>
</evidence>
<dbReference type="SUPFAM" id="SSF53167">
    <property type="entry name" value="Purine and uridine phosphorylases"/>
    <property type="match status" value="1"/>
</dbReference>
<feature type="binding site" description="in other chain" evidence="4">
    <location>
        <begin position="203"/>
        <end position="204"/>
    </location>
    <ligand>
        <name>a purine D-ribonucleoside</name>
        <dbReference type="ChEBI" id="CHEBI:142355"/>
        <note>ligand shared between dimeric partners</note>
    </ligand>
</feature>
<dbReference type="GO" id="GO:0004850">
    <property type="term" value="F:uridine phosphorylase activity"/>
    <property type="evidence" value="ECO:0007669"/>
    <property type="project" value="UniProtKB-EC"/>
</dbReference>